<proteinExistence type="predicted"/>
<evidence type="ECO:0000313" key="1">
    <source>
        <dbReference type="EMBL" id="BAC65929.1"/>
    </source>
</evidence>
<organism evidence="1 2">
    <name type="scientific">Oryza sativa subsp. japonica</name>
    <name type="common">Rice</name>
    <dbReference type="NCBI Taxonomy" id="39947"/>
    <lineage>
        <taxon>Eukaryota</taxon>
        <taxon>Viridiplantae</taxon>
        <taxon>Streptophyta</taxon>
        <taxon>Embryophyta</taxon>
        <taxon>Tracheophyta</taxon>
        <taxon>Spermatophyta</taxon>
        <taxon>Magnoliopsida</taxon>
        <taxon>Liliopsida</taxon>
        <taxon>Poales</taxon>
        <taxon>Poaceae</taxon>
        <taxon>BOP clade</taxon>
        <taxon>Oryzoideae</taxon>
        <taxon>Oryzeae</taxon>
        <taxon>Oryzinae</taxon>
        <taxon>Oryza</taxon>
        <taxon>Oryza sativa</taxon>
    </lineage>
</organism>
<evidence type="ECO:0000313" key="2">
    <source>
        <dbReference type="Proteomes" id="UP000000763"/>
    </source>
</evidence>
<dbReference type="AlphaFoldDB" id="Q84RU9"/>
<dbReference type="EMBL" id="AP004315">
    <property type="protein sequence ID" value="BAC65929.1"/>
    <property type="molecule type" value="Genomic_DNA"/>
</dbReference>
<dbReference type="Proteomes" id="UP000000763">
    <property type="component" value="Chromosome 7"/>
</dbReference>
<reference evidence="2" key="2">
    <citation type="journal article" date="2008" name="Nucleic Acids Res.">
        <title>The rice annotation project database (RAP-DB): 2008 update.</title>
        <authorList>
            <consortium name="The rice annotation project (RAP)"/>
        </authorList>
    </citation>
    <scope>GENOME REANNOTATION</scope>
    <source>
        <strain evidence="2">cv. Nipponbare</strain>
    </source>
</reference>
<name>Q84RU9_ORYSJ</name>
<sequence length="84" mass="8782">MARQATTLDPLVPRSSPADLPFPWPLAVDLALPQWSPADPPLPASAIRGRCCAAVCRSVFTVYGHYAVQPYVAVPPPSAGSAAV</sequence>
<gene>
    <name evidence="1" type="primary">P0571D04.120</name>
</gene>
<reference evidence="2" key="1">
    <citation type="journal article" date="2005" name="Nature">
        <title>The map-based sequence of the rice genome.</title>
        <authorList>
            <consortium name="International rice genome sequencing project (IRGSP)"/>
            <person name="Matsumoto T."/>
            <person name="Wu J."/>
            <person name="Kanamori H."/>
            <person name="Katayose Y."/>
            <person name="Fujisawa M."/>
            <person name="Namiki N."/>
            <person name="Mizuno H."/>
            <person name="Yamamoto K."/>
            <person name="Antonio B.A."/>
            <person name="Baba T."/>
            <person name="Sakata K."/>
            <person name="Nagamura Y."/>
            <person name="Aoki H."/>
            <person name="Arikawa K."/>
            <person name="Arita K."/>
            <person name="Bito T."/>
            <person name="Chiden Y."/>
            <person name="Fujitsuka N."/>
            <person name="Fukunaka R."/>
            <person name="Hamada M."/>
            <person name="Harada C."/>
            <person name="Hayashi A."/>
            <person name="Hijishita S."/>
            <person name="Honda M."/>
            <person name="Hosokawa S."/>
            <person name="Ichikawa Y."/>
            <person name="Idonuma A."/>
            <person name="Iijima M."/>
            <person name="Ikeda M."/>
            <person name="Ikeno M."/>
            <person name="Ito K."/>
            <person name="Ito S."/>
            <person name="Ito T."/>
            <person name="Ito Y."/>
            <person name="Ito Y."/>
            <person name="Iwabuchi A."/>
            <person name="Kamiya K."/>
            <person name="Karasawa W."/>
            <person name="Kurita K."/>
            <person name="Katagiri S."/>
            <person name="Kikuta A."/>
            <person name="Kobayashi H."/>
            <person name="Kobayashi N."/>
            <person name="Machita K."/>
            <person name="Maehara T."/>
            <person name="Masukawa M."/>
            <person name="Mizubayashi T."/>
            <person name="Mukai Y."/>
            <person name="Nagasaki H."/>
            <person name="Nagata Y."/>
            <person name="Naito S."/>
            <person name="Nakashima M."/>
            <person name="Nakama Y."/>
            <person name="Nakamichi Y."/>
            <person name="Nakamura M."/>
            <person name="Meguro A."/>
            <person name="Negishi M."/>
            <person name="Ohta I."/>
            <person name="Ohta T."/>
            <person name="Okamoto M."/>
            <person name="Ono N."/>
            <person name="Saji S."/>
            <person name="Sakaguchi M."/>
            <person name="Sakai K."/>
            <person name="Shibata M."/>
            <person name="Shimokawa T."/>
            <person name="Song J."/>
            <person name="Takazaki Y."/>
            <person name="Terasawa K."/>
            <person name="Tsugane M."/>
            <person name="Tsuji K."/>
            <person name="Ueda S."/>
            <person name="Waki K."/>
            <person name="Yamagata H."/>
            <person name="Yamamoto M."/>
            <person name="Yamamoto S."/>
            <person name="Yamane H."/>
            <person name="Yoshiki S."/>
            <person name="Yoshihara R."/>
            <person name="Yukawa K."/>
            <person name="Zhong H."/>
            <person name="Yano M."/>
            <person name="Yuan Q."/>
            <person name="Ouyang S."/>
            <person name="Liu J."/>
            <person name="Jones K.M."/>
            <person name="Gansberger K."/>
            <person name="Moffat K."/>
            <person name="Hill J."/>
            <person name="Bera J."/>
            <person name="Fadrosh D."/>
            <person name="Jin S."/>
            <person name="Johri S."/>
            <person name="Kim M."/>
            <person name="Overton L."/>
            <person name="Reardon M."/>
            <person name="Tsitrin T."/>
            <person name="Vuong H."/>
            <person name="Weaver B."/>
            <person name="Ciecko A."/>
            <person name="Tallon L."/>
            <person name="Jackson J."/>
            <person name="Pai G."/>
            <person name="Aken S.V."/>
            <person name="Utterback T."/>
            <person name="Reidmuller S."/>
            <person name="Feldblyum T."/>
            <person name="Hsiao J."/>
            <person name="Zismann V."/>
            <person name="Iobst S."/>
            <person name="de Vazeille A.R."/>
            <person name="Buell C.R."/>
            <person name="Ying K."/>
            <person name="Li Y."/>
            <person name="Lu T."/>
            <person name="Huang Y."/>
            <person name="Zhao Q."/>
            <person name="Feng Q."/>
            <person name="Zhang L."/>
            <person name="Zhu J."/>
            <person name="Weng Q."/>
            <person name="Mu J."/>
            <person name="Lu Y."/>
            <person name="Fan D."/>
            <person name="Liu Y."/>
            <person name="Guan J."/>
            <person name="Zhang Y."/>
            <person name="Yu S."/>
            <person name="Liu X."/>
            <person name="Zhang Y."/>
            <person name="Hong G."/>
            <person name="Han B."/>
            <person name="Choisne N."/>
            <person name="Demange N."/>
            <person name="Orjeda G."/>
            <person name="Samain S."/>
            <person name="Cattolico L."/>
            <person name="Pelletier E."/>
            <person name="Couloux A."/>
            <person name="Segurens B."/>
            <person name="Wincker P."/>
            <person name="D'Hont A."/>
            <person name="Scarpelli C."/>
            <person name="Weissenbach J."/>
            <person name="Salanoubat M."/>
            <person name="Quetier F."/>
            <person name="Yu Y."/>
            <person name="Kim H.R."/>
            <person name="Rambo T."/>
            <person name="Currie J."/>
            <person name="Collura K."/>
            <person name="Luo M."/>
            <person name="Yang T."/>
            <person name="Ammiraju J.S.S."/>
            <person name="Engler F."/>
            <person name="Soderlund C."/>
            <person name="Wing R.A."/>
            <person name="Palmer L.E."/>
            <person name="de la Bastide M."/>
            <person name="Spiegel L."/>
            <person name="Nascimento L."/>
            <person name="Zutavern T."/>
            <person name="O'Shaughnessy A."/>
            <person name="Dike S."/>
            <person name="Dedhia N."/>
            <person name="Preston R."/>
            <person name="Balija V."/>
            <person name="McCombie W.R."/>
            <person name="Chow T."/>
            <person name="Chen H."/>
            <person name="Chung M."/>
            <person name="Chen C."/>
            <person name="Shaw J."/>
            <person name="Wu H."/>
            <person name="Hsiao K."/>
            <person name="Chao Y."/>
            <person name="Chu M."/>
            <person name="Cheng C."/>
            <person name="Hour A."/>
            <person name="Lee P."/>
            <person name="Lin S."/>
            <person name="Lin Y."/>
            <person name="Liou J."/>
            <person name="Liu S."/>
            <person name="Hsing Y."/>
            <person name="Raghuvanshi S."/>
            <person name="Mohanty A."/>
            <person name="Bharti A.K."/>
            <person name="Gaur A."/>
            <person name="Gupta V."/>
            <person name="Kumar D."/>
            <person name="Ravi V."/>
            <person name="Vij S."/>
            <person name="Kapur A."/>
            <person name="Khurana P."/>
            <person name="Khurana P."/>
            <person name="Khurana J.P."/>
            <person name="Tyagi A.K."/>
            <person name="Gaikwad K."/>
            <person name="Singh A."/>
            <person name="Dalal V."/>
            <person name="Srivastava S."/>
            <person name="Dixit A."/>
            <person name="Pal A.K."/>
            <person name="Ghazi I.A."/>
            <person name="Yadav M."/>
            <person name="Pandit A."/>
            <person name="Bhargava A."/>
            <person name="Sureshbabu K."/>
            <person name="Batra K."/>
            <person name="Sharma T.R."/>
            <person name="Mohapatra T."/>
            <person name="Singh N.K."/>
            <person name="Messing J."/>
            <person name="Nelson A.B."/>
            <person name="Fuks G."/>
            <person name="Kavchok S."/>
            <person name="Keizer G."/>
            <person name="Linton E."/>
            <person name="Llaca V."/>
            <person name="Song R."/>
            <person name="Tanyolac B."/>
            <person name="Young S."/>
            <person name="Ho-Il K."/>
            <person name="Hahn J.H."/>
            <person name="Sangsakoo G."/>
            <person name="Vanavichit A."/>
            <person name="de Mattos Luiz.A.T."/>
            <person name="Zimmer P.D."/>
            <person name="Malone G."/>
            <person name="Dellagostin O."/>
            <person name="de Oliveira A.C."/>
            <person name="Bevan M."/>
            <person name="Bancroft I."/>
            <person name="Minx P."/>
            <person name="Cordum H."/>
            <person name="Wilson R."/>
            <person name="Cheng Z."/>
            <person name="Jin W."/>
            <person name="Jiang J."/>
            <person name="Leong S.A."/>
            <person name="Iwama H."/>
            <person name="Gojobori T."/>
            <person name="Itoh T."/>
            <person name="Niimura Y."/>
            <person name="Fujii Y."/>
            <person name="Habara T."/>
            <person name="Sakai H."/>
            <person name="Sato Y."/>
            <person name="Wilson G."/>
            <person name="Kumar K."/>
            <person name="McCouch S."/>
            <person name="Juretic N."/>
            <person name="Hoen D."/>
            <person name="Wright S."/>
            <person name="Bruskiewich R."/>
            <person name="Bureau T."/>
            <person name="Miyao A."/>
            <person name="Hirochika H."/>
            <person name="Nishikawa T."/>
            <person name="Kadowaki K."/>
            <person name="Sugiura M."/>
            <person name="Burr B."/>
            <person name="Sasaki T."/>
        </authorList>
    </citation>
    <scope>NUCLEOTIDE SEQUENCE [LARGE SCALE GENOMIC DNA]</scope>
    <source>
        <strain evidence="2">cv. Nipponbare</strain>
    </source>
</reference>
<protein>
    <submittedName>
        <fullName evidence="1">Uncharacterized protein</fullName>
    </submittedName>
</protein>
<accession>Q84RU9</accession>